<evidence type="ECO:0008006" key="6">
    <source>
        <dbReference type="Google" id="ProtNLM"/>
    </source>
</evidence>
<evidence type="ECO:0000259" key="2">
    <source>
        <dbReference type="Pfam" id="PF00188"/>
    </source>
</evidence>
<reference evidence="5" key="1">
    <citation type="submission" date="2016-10" db="EMBL/GenBank/DDBJ databases">
        <authorList>
            <person name="Varghese N."/>
            <person name="Submissions S."/>
        </authorList>
    </citation>
    <scope>NUCLEOTIDE SEQUENCE [LARGE SCALE GENOMIC DNA]</scope>
    <source>
        <strain evidence="5">CGMCC 1.12041</strain>
    </source>
</reference>
<sequence length="784" mass="83045">MNRPRILLLSFAAALIGGCGAGTPDQPAGQASPSRVSMQLDQPLTDAALREAARIRDSSRRSSADLALPPALSIDPEDREAVRVLYNGHYSLPAGPMNWTGNYALGTAGTVGDGFQDATVRRLNWYRAMAGVPAMVGLSREFSVKAQHAALMMSANGMLSHYPQADWKLYSPLGAEGAANSNLALVNTGANAIDAYIQDYGGTNYFVGHRRHLLRPQLRTIGSGDVPAMQVGGVSYPGANALWVSDGTYGATRPPVRDGYVAWPTKGYTPYQTVFRRWSFSLPDANFSAATVTVSKGGVPLAAALEPVLGGYGENTLVWTMPDAPAYGAYTKPAADVRYTVTISNIVVAGRQVSHSYDVVMFDPASPTPGQINTSLTAPVLVSKGQAYEVRVAPMAAATGYELVEYRRKVLAQVFGTDTAATDWIASNGGAHAMVAGAQFRFRQSTSDFGPQRLNFARKLLVAPGGTVAFTLATGYATTDQVFHVQVSLDDGQSWQDAYTRPGQAGVLEGARPVSVSLDAFRGQHLRLRLMSDVAPGSSAYIDDASGWSVSGISFNGVDELLDERRLASVDGSFALAAGAPGRLVYVARSQYQSSYYGGFGPAAFTDIDGAVLRGPRSSYTITRNGAAIVIVDNRGADGTQTVQQPFRIDFTDLTLAFDIDGNAGKAYRLYRAAFKRAPDTGGLGFWIAALDGGLPLAAMAGGFTGSAEFKLLYGAAPTHAQIITAAYLNVLHRAPDNAGLAFWLAQMQGGMSADDLLLSFSESAENKTQVAAEVALGIAYLRP</sequence>
<feature type="domain" description="SCP" evidence="2">
    <location>
        <begin position="121"/>
        <end position="225"/>
    </location>
</feature>
<evidence type="ECO:0000313" key="5">
    <source>
        <dbReference type="Proteomes" id="UP000198639"/>
    </source>
</evidence>
<gene>
    <name evidence="4" type="ORF">SAMN05216204_10810</name>
</gene>
<protein>
    <recommendedName>
        <fullName evidence="6">DUF4214 domain-containing protein</fullName>
    </recommendedName>
</protein>
<evidence type="ECO:0000256" key="1">
    <source>
        <dbReference type="SAM" id="SignalP"/>
    </source>
</evidence>
<evidence type="ECO:0000313" key="4">
    <source>
        <dbReference type="EMBL" id="SFC60594.1"/>
    </source>
</evidence>
<dbReference type="PROSITE" id="PS51257">
    <property type="entry name" value="PROKAR_LIPOPROTEIN"/>
    <property type="match status" value="1"/>
</dbReference>
<keyword evidence="5" id="KW-1185">Reference proteome</keyword>
<feature type="domain" description="DUF4214" evidence="3">
    <location>
        <begin position="702"/>
        <end position="770"/>
    </location>
</feature>
<dbReference type="InterPro" id="IPR025282">
    <property type="entry name" value="DUF4214"/>
</dbReference>
<feature type="signal peptide" evidence="1">
    <location>
        <begin position="1"/>
        <end position="21"/>
    </location>
</feature>
<dbReference type="Pfam" id="PF13946">
    <property type="entry name" value="DUF4214"/>
    <property type="match status" value="1"/>
</dbReference>
<keyword evidence="1" id="KW-0732">Signal</keyword>
<dbReference type="STRING" id="1164594.SAMN05216204_10810"/>
<accession>A0A1I1KHX4</accession>
<proteinExistence type="predicted"/>
<dbReference type="Pfam" id="PF00188">
    <property type="entry name" value="CAP"/>
    <property type="match status" value="1"/>
</dbReference>
<organism evidence="4 5">
    <name type="scientific">Massilia yuzhufengensis</name>
    <dbReference type="NCBI Taxonomy" id="1164594"/>
    <lineage>
        <taxon>Bacteria</taxon>
        <taxon>Pseudomonadati</taxon>
        <taxon>Pseudomonadota</taxon>
        <taxon>Betaproteobacteria</taxon>
        <taxon>Burkholderiales</taxon>
        <taxon>Oxalobacteraceae</taxon>
        <taxon>Telluria group</taxon>
        <taxon>Massilia</taxon>
    </lineage>
</organism>
<dbReference type="EMBL" id="FOLD01000008">
    <property type="protein sequence ID" value="SFC60594.1"/>
    <property type="molecule type" value="Genomic_DNA"/>
</dbReference>
<dbReference type="InterPro" id="IPR035940">
    <property type="entry name" value="CAP_sf"/>
</dbReference>
<dbReference type="Gene3D" id="3.40.33.10">
    <property type="entry name" value="CAP"/>
    <property type="match status" value="1"/>
</dbReference>
<dbReference type="AlphaFoldDB" id="A0A1I1KHX4"/>
<dbReference type="Proteomes" id="UP000198639">
    <property type="component" value="Unassembled WGS sequence"/>
</dbReference>
<evidence type="ECO:0000259" key="3">
    <source>
        <dbReference type="Pfam" id="PF13946"/>
    </source>
</evidence>
<dbReference type="SUPFAM" id="SSF55797">
    <property type="entry name" value="PR-1-like"/>
    <property type="match status" value="1"/>
</dbReference>
<name>A0A1I1KHX4_9BURK</name>
<dbReference type="InterPro" id="IPR014044">
    <property type="entry name" value="CAP_dom"/>
</dbReference>
<feature type="chain" id="PRO_5011577629" description="DUF4214 domain-containing protein" evidence="1">
    <location>
        <begin position="22"/>
        <end position="784"/>
    </location>
</feature>